<sequence>MSMCPNHKRTEELPVQVVGEDEPIPGLTSGELMDSPPQISVDPQQSAKVFAQEHPSEPSTRAYRSQTVPMKIQSPIGAAGTAGSSMPSQCLSRVATALGTATHSQDSPWRIYSGSDSGHNLSGAPDESDCTSPNEGGMENGDSSFTIKASESSKLHQEYVDLMNLKENGEIVLVTSMNKMSPTMKDIFLVPKHKSLGKTIEFGNNQAHDKTAAKAATE</sequence>
<keyword evidence="3" id="KW-1185">Reference proteome</keyword>
<protein>
    <submittedName>
        <fullName evidence="2">Uncharacterized protein</fullName>
    </submittedName>
</protein>
<evidence type="ECO:0000313" key="3">
    <source>
        <dbReference type="Proteomes" id="UP000054279"/>
    </source>
</evidence>
<feature type="region of interest" description="Disordered" evidence="1">
    <location>
        <begin position="102"/>
        <end position="145"/>
    </location>
</feature>
<dbReference type="Proteomes" id="UP000054279">
    <property type="component" value="Unassembled WGS sequence"/>
</dbReference>
<proteinExistence type="predicted"/>
<dbReference type="HOGENOM" id="CLU_012886_3_1_1"/>
<name>A0A0C9U5N6_SPHS4</name>
<evidence type="ECO:0000313" key="2">
    <source>
        <dbReference type="EMBL" id="KIJ38293.1"/>
    </source>
</evidence>
<evidence type="ECO:0000256" key="1">
    <source>
        <dbReference type="SAM" id="MobiDB-lite"/>
    </source>
</evidence>
<organism evidence="2 3">
    <name type="scientific">Sphaerobolus stellatus (strain SS14)</name>
    <dbReference type="NCBI Taxonomy" id="990650"/>
    <lineage>
        <taxon>Eukaryota</taxon>
        <taxon>Fungi</taxon>
        <taxon>Dikarya</taxon>
        <taxon>Basidiomycota</taxon>
        <taxon>Agaricomycotina</taxon>
        <taxon>Agaricomycetes</taxon>
        <taxon>Phallomycetidae</taxon>
        <taxon>Geastrales</taxon>
        <taxon>Sphaerobolaceae</taxon>
        <taxon>Sphaerobolus</taxon>
    </lineage>
</organism>
<dbReference type="EMBL" id="KN837161">
    <property type="protein sequence ID" value="KIJ38293.1"/>
    <property type="molecule type" value="Genomic_DNA"/>
</dbReference>
<reference evidence="2 3" key="1">
    <citation type="submission" date="2014-06" db="EMBL/GenBank/DDBJ databases">
        <title>Evolutionary Origins and Diversification of the Mycorrhizal Mutualists.</title>
        <authorList>
            <consortium name="DOE Joint Genome Institute"/>
            <consortium name="Mycorrhizal Genomics Consortium"/>
            <person name="Kohler A."/>
            <person name="Kuo A."/>
            <person name="Nagy L.G."/>
            <person name="Floudas D."/>
            <person name="Copeland A."/>
            <person name="Barry K.W."/>
            <person name="Cichocki N."/>
            <person name="Veneault-Fourrey C."/>
            <person name="LaButti K."/>
            <person name="Lindquist E.A."/>
            <person name="Lipzen A."/>
            <person name="Lundell T."/>
            <person name="Morin E."/>
            <person name="Murat C."/>
            <person name="Riley R."/>
            <person name="Ohm R."/>
            <person name="Sun H."/>
            <person name="Tunlid A."/>
            <person name="Henrissat B."/>
            <person name="Grigoriev I.V."/>
            <person name="Hibbett D.S."/>
            <person name="Martin F."/>
        </authorList>
    </citation>
    <scope>NUCLEOTIDE SEQUENCE [LARGE SCALE GENOMIC DNA]</scope>
    <source>
        <strain evidence="2 3">SS14</strain>
    </source>
</reference>
<dbReference type="AlphaFoldDB" id="A0A0C9U5N6"/>
<feature type="compositionally biased region" description="Polar residues" evidence="1">
    <location>
        <begin position="57"/>
        <end position="68"/>
    </location>
</feature>
<gene>
    <name evidence="2" type="ORF">M422DRAFT_258933</name>
</gene>
<accession>A0A0C9U5N6</accession>
<feature type="compositionally biased region" description="Polar residues" evidence="1">
    <location>
        <begin position="37"/>
        <end position="47"/>
    </location>
</feature>
<feature type="region of interest" description="Disordered" evidence="1">
    <location>
        <begin position="1"/>
        <end position="68"/>
    </location>
</feature>